<feature type="domain" description="PAC" evidence="2">
    <location>
        <begin position="327"/>
        <end position="379"/>
    </location>
</feature>
<dbReference type="Pfam" id="PF00989">
    <property type="entry name" value="PAS"/>
    <property type="match status" value="1"/>
</dbReference>
<protein>
    <submittedName>
        <fullName evidence="5">Diguanylate cyclase/phosphodiesterase (GGDEF &amp; EAL domains) with PAS/PAC sensor(S)</fullName>
    </submittedName>
</protein>
<dbReference type="Pfam" id="PF00990">
    <property type="entry name" value="GGDEF"/>
    <property type="match status" value="1"/>
</dbReference>
<name>A0A3B0XZK4_9ZZZZ</name>
<dbReference type="PROSITE" id="PS50887">
    <property type="entry name" value="GGDEF"/>
    <property type="match status" value="1"/>
</dbReference>
<feature type="domain" description="PAS" evidence="1">
    <location>
        <begin position="254"/>
        <end position="299"/>
    </location>
</feature>
<dbReference type="PROSITE" id="PS50112">
    <property type="entry name" value="PAS"/>
    <property type="match status" value="3"/>
</dbReference>
<dbReference type="SMART" id="SM00091">
    <property type="entry name" value="PAS"/>
    <property type="match status" value="3"/>
</dbReference>
<dbReference type="PANTHER" id="PTHR44757">
    <property type="entry name" value="DIGUANYLATE CYCLASE DGCP"/>
    <property type="match status" value="1"/>
</dbReference>
<dbReference type="InterPro" id="IPR029787">
    <property type="entry name" value="Nucleotide_cyclase"/>
</dbReference>
<feature type="domain" description="PAS" evidence="1">
    <location>
        <begin position="37"/>
        <end position="85"/>
    </location>
</feature>
<accession>A0A3B0XZK4</accession>
<reference evidence="5" key="1">
    <citation type="submission" date="2018-06" db="EMBL/GenBank/DDBJ databases">
        <authorList>
            <person name="Zhirakovskaya E."/>
        </authorList>
    </citation>
    <scope>NUCLEOTIDE SEQUENCE</scope>
</reference>
<dbReference type="SUPFAM" id="SSF55073">
    <property type="entry name" value="Nucleotide cyclase"/>
    <property type="match status" value="1"/>
</dbReference>
<dbReference type="InterPro" id="IPR013767">
    <property type="entry name" value="PAS_fold"/>
</dbReference>
<dbReference type="CDD" id="cd01949">
    <property type="entry name" value="GGDEF"/>
    <property type="match status" value="1"/>
</dbReference>
<dbReference type="GO" id="GO:0006355">
    <property type="term" value="P:regulation of DNA-templated transcription"/>
    <property type="evidence" value="ECO:0007669"/>
    <property type="project" value="InterPro"/>
</dbReference>
<dbReference type="InterPro" id="IPR013655">
    <property type="entry name" value="PAS_fold_3"/>
</dbReference>
<proteinExistence type="predicted"/>
<dbReference type="PIRSF" id="PIRSF005925">
    <property type="entry name" value="Dos"/>
    <property type="match status" value="1"/>
</dbReference>
<evidence type="ECO:0000259" key="4">
    <source>
        <dbReference type="PROSITE" id="PS50887"/>
    </source>
</evidence>
<dbReference type="InterPro" id="IPR052155">
    <property type="entry name" value="Biofilm_reg_signaling"/>
</dbReference>
<dbReference type="Pfam" id="PF13426">
    <property type="entry name" value="PAS_9"/>
    <property type="match status" value="1"/>
</dbReference>
<feature type="domain" description="EAL" evidence="3">
    <location>
        <begin position="553"/>
        <end position="807"/>
    </location>
</feature>
<dbReference type="InterPro" id="IPR000700">
    <property type="entry name" value="PAS-assoc_C"/>
</dbReference>
<dbReference type="Pfam" id="PF08447">
    <property type="entry name" value="PAS_3"/>
    <property type="match status" value="1"/>
</dbReference>
<dbReference type="NCBIfam" id="TIGR00229">
    <property type="entry name" value="sensory_box"/>
    <property type="match status" value="2"/>
</dbReference>
<dbReference type="InterPro" id="IPR035919">
    <property type="entry name" value="EAL_sf"/>
</dbReference>
<dbReference type="InterPro" id="IPR035965">
    <property type="entry name" value="PAS-like_dom_sf"/>
</dbReference>
<feature type="domain" description="PAC" evidence="2">
    <location>
        <begin position="205"/>
        <end position="257"/>
    </location>
</feature>
<dbReference type="AlphaFoldDB" id="A0A3B0XZK4"/>
<dbReference type="PROSITE" id="PS50883">
    <property type="entry name" value="EAL"/>
    <property type="match status" value="1"/>
</dbReference>
<dbReference type="CDD" id="cd01948">
    <property type="entry name" value="EAL"/>
    <property type="match status" value="1"/>
</dbReference>
<evidence type="ECO:0000259" key="2">
    <source>
        <dbReference type="PROSITE" id="PS50113"/>
    </source>
</evidence>
<dbReference type="SUPFAM" id="SSF141868">
    <property type="entry name" value="EAL domain-like"/>
    <property type="match status" value="1"/>
</dbReference>
<dbReference type="Pfam" id="PF00563">
    <property type="entry name" value="EAL"/>
    <property type="match status" value="1"/>
</dbReference>
<dbReference type="CDD" id="cd00130">
    <property type="entry name" value="PAS"/>
    <property type="match status" value="3"/>
</dbReference>
<dbReference type="Gene3D" id="3.20.20.450">
    <property type="entry name" value="EAL domain"/>
    <property type="match status" value="1"/>
</dbReference>
<dbReference type="Gene3D" id="3.30.450.20">
    <property type="entry name" value="PAS domain"/>
    <property type="match status" value="3"/>
</dbReference>
<dbReference type="PANTHER" id="PTHR44757:SF2">
    <property type="entry name" value="BIOFILM ARCHITECTURE MAINTENANCE PROTEIN MBAA"/>
    <property type="match status" value="1"/>
</dbReference>
<dbReference type="FunFam" id="3.20.20.450:FF:000001">
    <property type="entry name" value="Cyclic di-GMP phosphodiesterase yahA"/>
    <property type="match status" value="1"/>
</dbReference>
<dbReference type="InterPro" id="IPR012226">
    <property type="entry name" value="Diguanyl_cyclase/Pdiesterase"/>
</dbReference>
<dbReference type="SMART" id="SM00052">
    <property type="entry name" value="EAL"/>
    <property type="match status" value="1"/>
</dbReference>
<dbReference type="InterPro" id="IPR001633">
    <property type="entry name" value="EAL_dom"/>
</dbReference>
<dbReference type="Gene3D" id="3.30.70.270">
    <property type="match status" value="1"/>
</dbReference>
<dbReference type="InterPro" id="IPR000160">
    <property type="entry name" value="GGDEF_dom"/>
</dbReference>
<evidence type="ECO:0000313" key="5">
    <source>
        <dbReference type="EMBL" id="VAW68737.1"/>
    </source>
</evidence>
<dbReference type="PROSITE" id="PS50113">
    <property type="entry name" value="PAC"/>
    <property type="match status" value="2"/>
</dbReference>
<dbReference type="SMART" id="SM00267">
    <property type="entry name" value="GGDEF"/>
    <property type="match status" value="1"/>
</dbReference>
<evidence type="ECO:0000259" key="3">
    <source>
        <dbReference type="PROSITE" id="PS50883"/>
    </source>
</evidence>
<dbReference type="InterPro" id="IPR001610">
    <property type="entry name" value="PAC"/>
</dbReference>
<dbReference type="InterPro" id="IPR043128">
    <property type="entry name" value="Rev_trsase/Diguanyl_cyclase"/>
</dbReference>
<dbReference type="InterPro" id="IPR000014">
    <property type="entry name" value="PAS"/>
</dbReference>
<organism evidence="5">
    <name type="scientific">hydrothermal vent metagenome</name>
    <dbReference type="NCBI Taxonomy" id="652676"/>
    <lineage>
        <taxon>unclassified sequences</taxon>
        <taxon>metagenomes</taxon>
        <taxon>ecological metagenomes</taxon>
    </lineage>
</organism>
<dbReference type="NCBIfam" id="TIGR00254">
    <property type="entry name" value="GGDEF"/>
    <property type="match status" value="1"/>
</dbReference>
<dbReference type="SUPFAM" id="SSF55785">
    <property type="entry name" value="PYP-like sensor domain (PAS domain)"/>
    <property type="match status" value="3"/>
</dbReference>
<sequence length="809" mass="91104">MSQSLNLDDQQSSALALSLCNIGLCDYCLPPTPALNISDSWAQIIGYKPEEIPSAEIFQSWWGQQIHPNDHARVISLFNKLYSGDLKKLNCSFRMKTKQALWREVDVFASAIKRNAQGRAQHVFTVMRDLTDSENRYKRIVENLNEGIWVLDRYSNIQFVNQALADMLGHNIEQMHGKSIFEYVEAENQSILKQQVAQRKKGLSNVYEMQVIHRQGHSVLIQLESAPLFDSQKRFDGIVEGIRDMTDIRAQQLKLKMLSSAVEQSGSMVMITDQDTLIEYVNPKLCTVTEYSKSELIGKAASVFRAADIDMEMVSEMWANINSGNEWQGEVQLCKKDGNCIWVLMSISSVTNDKKQISHFVVSFEDVSQLKEAHLRMEELAYVDGLTGLANRLLFRDRLEQVLKGLQRTDGGAALLYLDLDEFKRINDSMGHDVGDAVLMKIAESLRQCVRHQDTVARMGGDEFVILLTDVDGMSGASLVAIKILSIMQQPVKLLKKEILITCSIGITLAPDDSLNADILLKNADMAMYRAKASGRNNYQFFTEEMNTQIVDHLAVENDLRHAIDNDELYVMYQPQFSIKDKKMSGVEALIRWSHPTRGEMSPDYFIPIAETTGLMVKLGKWVLRAACKDIKKLEQQGMSGIKLAVNLSTTQFRDADLIDTIQNILSETNFKALNLELEVTETTLMEQIDRAVELLNQIRALGISLTIDDFGTGYSSLNYLKRLPINTLKIDKAFIMDIPDDKDDMEISAAVIAMAHKLGLKVVAEGVSTDEHWTFLEKNQCDIAQGYLMGKPMLPEKLLACFNCSIAG</sequence>
<evidence type="ECO:0000259" key="1">
    <source>
        <dbReference type="PROSITE" id="PS50112"/>
    </source>
</evidence>
<feature type="domain" description="GGDEF" evidence="4">
    <location>
        <begin position="411"/>
        <end position="544"/>
    </location>
</feature>
<dbReference type="EMBL" id="UOFJ01000362">
    <property type="protein sequence ID" value="VAW68737.1"/>
    <property type="molecule type" value="Genomic_DNA"/>
</dbReference>
<dbReference type="SMART" id="SM00086">
    <property type="entry name" value="PAC"/>
    <property type="match status" value="3"/>
</dbReference>
<feature type="domain" description="PAS" evidence="1">
    <location>
        <begin position="133"/>
        <end position="210"/>
    </location>
</feature>
<gene>
    <name evidence="5" type="ORF">MNBD_GAMMA10-744</name>
</gene>
<dbReference type="FunFam" id="3.30.70.270:FF:000001">
    <property type="entry name" value="Diguanylate cyclase domain protein"/>
    <property type="match status" value="1"/>
</dbReference>